<evidence type="ECO:0000313" key="2">
    <source>
        <dbReference type="EMBL" id="SMF72171.1"/>
    </source>
</evidence>
<evidence type="ECO:0000313" key="3">
    <source>
        <dbReference type="Proteomes" id="UP000192936"/>
    </source>
</evidence>
<evidence type="ECO:0000259" key="1">
    <source>
        <dbReference type="Pfam" id="PF13467"/>
    </source>
</evidence>
<reference evidence="2 3" key="1">
    <citation type="submission" date="2017-04" db="EMBL/GenBank/DDBJ databases">
        <authorList>
            <person name="Afonso C.L."/>
            <person name="Miller P.J."/>
            <person name="Scott M.A."/>
            <person name="Spackman E."/>
            <person name="Goraichik I."/>
            <person name="Dimitrov K.M."/>
            <person name="Suarez D.L."/>
            <person name="Swayne D.E."/>
        </authorList>
    </citation>
    <scope>NUCLEOTIDE SEQUENCE [LARGE SCALE GENOMIC DNA]</scope>
    <source>
        <strain evidence="2 3">A2P</strain>
    </source>
</reference>
<protein>
    <submittedName>
        <fullName evidence="2">Ribbon-helix-helix domain-containing protein</fullName>
    </submittedName>
</protein>
<gene>
    <name evidence="2" type="ORF">SAMN02982917_4091</name>
</gene>
<sequence length="149" mass="16822">MMDVSIKAPLQRRAGAQNVSMDRSFAPSHSEKLESTLRHMDPALPKKGSTPLVTYNVVVNNRWTVHRTSMRLDVTSWLLLDHIAEAEGYANRDVLISAVHERFHADELPLTALVRLFLQTYTAPVAVLDFLGRERRANGRGFAADRTRN</sequence>
<dbReference type="InterPro" id="IPR038268">
    <property type="entry name" value="RHH_sf"/>
</dbReference>
<dbReference type="AlphaFoldDB" id="A0A1X7GND3"/>
<dbReference type="Pfam" id="PF13467">
    <property type="entry name" value="RHH_4"/>
    <property type="match status" value="1"/>
</dbReference>
<dbReference type="Gene3D" id="1.10.3990.20">
    <property type="entry name" value="protein bp1543"/>
    <property type="match status" value="1"/>
</dbReference>
<dbReference type="InterPro" id="IPR027373">
    <property type="entry name" value="RHH_dom"/>
</dbReference>
<dbReference type="EMBL" id="FXAK01000007">
    <property type="protein sequence ID" value="SMF72171.1"/>
    <property type="molecule type" value="Genomic_DNA"/>
</dbReference>
<proteinExistence type="predicted"/>
<feature type="domain" description="Ribbon-helix-helix" evidence="1">
    <location>
        <begin position="66"/>
        <end position="121"/>
    </location>
</feature>
<dbReference type="RefSeq" id="WP_244560754.1">
    <property type="nucleotide sequence ID" value="NZ_FXAK01000007.1"/>
</dbReference>
<name>A0A1X7GND3_9PROT</name>
<accession>A0A1X7GND3</accession>
<dbReference type="STRING" id="286727.SAMN02982917_4091"/>
<dbReference type="Proteomes" id="UP000192936">
    <property type="component" value="Unassembled WGS sequence"/>
</dbReference>
<organism evidence="2 3">
    <name type="scientific">Azospirillum oryzae</name>
    <dbReference type="NCBI Taxonomy" id="286727"/>
    <lineage>
        <taxon>Bacteria</taxon>
        <taxon>Pseudomonadati</taxon>
        <taxon>Pseudomonadota</taxon>
        <taxon>Alphaproteobacteria</taxon>
        <taxon>Rhodospirillales</taxon>
        <taxon>Azospirillaceae</taxon>
        <taxon>Azospirillum</taxon>
    </lineage>
</organism>